<accession>A0ABD0XQ94</accession>
<proteinExistence type="predicted"/>
<keyword evidence="1" id="KW-0812">Transmembrane</keyword>
<dbReference type="InterPro" id="IPR013783">
    <property type="entry name" value="Ig-like_fold"/>
</dbReference>
<reference evidence="4 5" key="1">
    <citation type="submission" date="2024-06" db="EMBL/GenBank/DDBJ databases">
        <authorList>
            <person name="Pan Q."/>
            <person name="Wen M."/>
            <person name="Jouanno E."/>
            <person name="Zahm M."/>
            <person name="Klopp C."/>
            <person name="Cabau C."/>
            <person name="Louis A."/>
            <person name="Berthelot C."/>
            <person name="Parey E."/>
            <person name="Roest Crollius H."/>
            <person name="Montfort J."/>
            <person name="Robinson-Rechavi M."/>
            <person name="Bouchez O."/>
            <person name="Lampietro C."/>
            <person name="Lopez Roques C."/>
            <person name="Donnadieu C."/>
            <person name="Postlethwait J."/>
            <person name="Bobe J."/>
            <person name="Verreycken H."/>
            <person name="Guiguen Y."/>
        </authorList>
    </citation>
    <scope>NUCLEOTIDE SEQUENCE [LARGE SCALE GENOMIC DNA]</scope>
    <source>
        <strain evidence="4">Up_M1</strain>
        <tissue evidence="4">Testis</tissue>
    </source>
</reference>
<dbReference type="AlphaFoldDB" id="A0ABD0XQ94"/>
<dbReference type="PANTHER" id="PTHR21063">
    <property type="entry name" value="LFA-3"/>
    <property type="match status" value="1"/>
</dbReference>
<keyword evidence="1" id="KW-0472">Membrane</keyword>
<keyword evidence="1" id="KW-1133">Transmembrane helix</keyword>
<evidence type="ECO:0000259" key="3">
    <source>
        <dbReference type="PROSITE" id="PS50835"/>
    </source>
</evidence>
<dbReference type="InterPro" id="IPR036179">
    <property type="entry name" value="Ig-like_dom_sf"/>
</dbReference>
<comment type="caution">
    <text evidence="4">The sequence shown here is derived from an EMBL/GenBank/DDBJ whole genome shotgun (WGS) entry which is preliminary data.</text>
</comment>
<feature type="signal peptide" evidence="2">
    <location>
        <begin position="1"/>
        <end position="26"/>
    </location>
</feature>
<dbReference type="PROSITE" id="PS50835">
    <property type="entry name" value="IG_LIKE"/>
    <property type="match status" value="1"/>
</dbReference>
<evidence type="ECO:0000313" key="4">
    <source>
        <dbReference type="EMBL" id="KAL1023524.1"/>
    </source>
</evidence>
<dbReference type="Gene3D" id="2.60.40.10">
    <property type="entry name" value="Immunoglobulins"/>
    <property type="match status" value="2"/>
</dbReference>
<protein>
    <recommendedName>
        <fullName evidence="3">Ig-like domain-containing protein</fullName>
    </recommendedName>
</protein>
<dbReference type="EMBL" id="JAGEUA010000001">
    <property type="protein sequence ID" value="KAL1023524.1"/>
    <property type="molecule type" value="Genomic_DNA"/>
</dbReference>
<dbReference type="InterPro" id="IPR007110">
    <property type="entry name" value="Ig-like_dom"/>
</dbReference>
<name>A0ABD0XQ94_UMBPY</name>
<dbReference type="CDD" id="cd00096">
    <property type="entry name" value="Ig"/>
    <property type="match status" value="1"/>
</dbReference>
<evidence type="ECO:0000313" key="5">
    <source>
        <dbReference type="Proteomes" id="UP001557470"/>
    </source>
</evidence>
<evidence type="ECO:0000256" key="1">
    <source>
        <dbReference type="SAM" id="Phobius"/>
    </source>
</evidence>
<keyword evidence="5" id="KW-1185">Reference proteome</keyword>
<dbReference type="SUPFAM" id="SSF48726">
    <property type="entry name" value="Immunoglobulin"/>
    <property type="match status" value="2"/>
</dbReference>
<feature type="domain" description="Ig-like" evidence="3">
    <location>
        <begin position="110"/>
        <end position="196"/>
    </location>
</feature>
<dbReference type="PANTHER" id="PTHR21063:SF4">
    <property type="entry name" value="CD48 ANTIGEN-RELATED"/>
    <property type="match status" value="1"/>
</dbReference>
<feature type="chain" id="PRO_5044773709" description="Ig-like domain-containing protein" evidence="2">
    <location>
        <begin position="27"/>
        <end position="270"/>
    </location>
</feature>
<organism evidence="4 5">
    <name type="scientific">Umbra pygmaea</name>
    <name type="common">Eastern mudminnow</name>
    <dbReference type="NCBI Taxonomy" id="75934"/>
    <lineage>
        <taxon>Eukaryota</taxon>
        <taxon>Metazoa</taxon>
        <taxon>Chordata</taxon>
        <taxon>Craniata</taxon>
        <taxon>Vertebrata</taxon>
        <taxon>Euteleostomi</taxon>
        <taxon>Actinopterygii</taxon>
        <taxon>Neopterygii</taxon>
        <taxon>Teleostei</taxon>
        <taxon>Protacanthopterygii</taxon>
        <taxon>Esociformes</taxon>
        <taxon>Umbridae</taxon>
        <taxon>Umbra</taxon>
    </lineage>
</organism>
<feature type="transmembrane region" description="Helical" evidence="1">
    <location>
        <begin position="218"/>
        <end position="237"/>
    </location>
</feature>
<gene>
    <name evidence="4" type="ORF">UPYG_G00041960</name>
</gene>
<sequence length="270" mass="30196">MDFSPQEQLQWTTLILVGLCFSVSQTSEDMLKQVVGESITFPFSIKEGGSLSYNTYTIAVVFKGNMDSNYRAGFKDRIQWDQETGLFTIRDLKTNDSGIYNVDGRKKTRPSYQLTVYEPVSSPMLTPAGNELCSVECSVKNDIDVTLSWYRGEEILNQTSSSDLSINLFLPLDVKVKDRDIYKCEAANPVTKKKVLFHAPGYCAESKAQDNKCIYETFIIALKCILVAAGLLGVFCLQKARRKNKLDSSEGEQVVIQDATITQIKATDTQ</sequence>
<dbReference type="Proteomes" id="UP001557470">
    <property type="component" value="Unassembled WGS sequence"/>
</dbReference>
<evidence type="ECO:0000256" key="2">
    <source>
        <dbReference type="SAM" id="SignalP"/>
    </source>
</evidence>
<keyword evidence="2" id="KW-0732">Signal</keyword>